<dbReference type="AlphaFoldDB" id="A0A2T0SM04"/>
<dbReference type="RefSeq" id="WP_106139341.1">
    <property type="nucleotide sequence ID" value="NZ_PVTE01000017.1"/>
</dbReference>
<comment type="caution">
    <text evidence="3">The sequence shown here is derived from an EMBL/GenBank/DDBJ whole genome shotgun (WGS) entry which is preliminary data.</text>
</comment>
<evidence type="ECO:0000313" key="3">
    <source>
        <dbReference type="EMBL" id="PRY34403.1"/>
    </source>
</evidence>
<dbReference type="EMBL" id="PVTE01000017">
    <property type="protein sequence ID" value="PRY34403.1"/>
    <property type="molecule type" value="Genomic_DNA"/>
</dbReference>
<feature type="compositionally biased region" description="Basic and acidic residues" evidence="1">
    <location>
        <begin position="156"/>
        <end position="166"/>
    </location>
</feature>
<feature type="region of interest" description="Disordered" evidence="1">
    <location>
        <begin position="150"/>
        <end position="187"/>
    </location>
</feature>
<sequence length="211" mass="23892">MRLYVPELYRIQHAILARAWDSAKDEQGVTNWPTVDELAKLIKKPQPKVLRAVNYLQQKELAHHDAQNNLVYCRPNGKLALFKEDLLEEGWEKFKANLLRWVQIVGITSGALIGIATFVINVATTNKNKVEIELLKRELQTLKQKREPIPVSSARVETRPPVRDSIRTPSSLRRQDARPGGKSAAQPNEGVKVGVGLFVLTCAITINTRWR</sequence>
<dbReference type="OrthoDB" id="981837at2"/>
<accession>A0A2T0SM04</accession>
<name>A0A2T0SM04_9BACT</name>
<evidence type="ECO:0000313" key="4">
    <source>
        <dbReference type="Proteomes" id="UP000238375"/>
    </source>
</evidence>
<reference evidence="3 4" key="1">
    <citation type="submission" date="2018-03" db="EMBL/GenBank/DDBJ databases">
        <title>Genomic Encyclopedia of Archaeal and Bacterial Type Strains, Phase II (KMG-II): from individual species to whole genera.</title>
        <authorList>
            <person name="Goeker M."/>
        </authorList>
    </citation>
    <scope>NUCLEOTIDE SEQUENCE [LARGE SCALE GENOMIC DNA]</scope>
    <source>
        <strain evidence="3 4">DSM 28354</strain>
    </source>
</reference>
<evidence type="ECO:0008006" key="5">
    <source>
        <dbReference type="Google" id="ProtNLM"/>
    </source>
</evidence>
<keyword evidence="2" id="KW-0472">Membrane</keyword>
<dbReference type="Proteomes" id="UP000238375">
    <property type="component" value="Unassembled WGS sequence"/>
</dbReference>
<gene>
    <name evidence="3" type="ORF">CLV58_1177</name>
</gene>
<keyword evidence="4" id="KW-1185">Reference proteome</keyword>
<proteinExistence type="predicted"/>
<evidence type="ECO:0000256" key="1">
    <source>
        <dbReference type="SAM" id="MobiDB-lite"/>
    </source>
</evidence>
<protein>
    <recommendedName>
        <fullName evidence="5">Helix-turn-helix protein</fullName>
    </recommendedName>
</protein>
<evidence type="ECO:0000256" key="2">
    <source>
        <dbReference type="SAM" id="Phobius"/>
    </source>
</evidence>
<feature type="transmembrane region" description="Helical" evidence="2">
    <location>
        <begin position="101"/>
        <end position="123"/>
    </location>
</feature>
<keyword evidence="2" id="KW-0812">Transmembrane</keyword>
<organism evidence="3 4">
    <name type="scientific">Spirosoma oryzae</name>
    <dbReference type="NCBI Taxonomy" id="1469603"/>
    <lineage>
        <taxon>Bacteria</taxon>
        <taxon>Pseudomonadati</taxon>
        <taxon>Bacteroidota</taxon>
        <taxon>Cytophagia</taxon>
        <taxon>Cytophagales</taxon>
        <taxon>Cytophagaceae</taxon>
        <taxon>Spirosoma</taxon>
    </lineage>
</organism>
<keyword evidence="2" id="KW-1133">Transmembrane helix</keyword>